<dbReference type="eggNOG" id="arCOG05669">
    <property type="taxonomic scope" value="Archaea"/>
</dbReference>
<dbReference type="EMBL" id="FN869859">
    <property type="protein sequence ID" value="CCC82262.1"/>
    <property type="molecule type" value="Genomic_DNA"/>
</dbReference>
<dbReference type="PaxDb" id="768679-TTX_1638"/>
<reference evidence="1 2" key="1">
    <citation type="journal article" date="2011" name="PLoS ONE">
        <title>The complete genome sequence of Thermoproteus tenax: a physiologically versatile member of the Crenarchaeota.</title>
        <authorList>
            <person name="Siebers B."/>
            <person name="Zaparty M."/>
            <person name="Raddatz G."/>
            <person name="Tjaden B."/>
            <person name="Albers S.V."/>
            <person name="Bell S.D."/>
            <person name="Blombach F."/>
            <person name="Kletzin A."/>
            <person name="Kyrpides N."/>
            <person name="Lanz C."/>
            <person name="Plagens A."/>
            <person name="Rampp M."/>
            <person name="Rosinus A."/>
            <person name="von Jan M."/>
            <person name="Makarova K.S."/>
            <person name="Klenk H.P."/>
            <person name="Schuster S.C."/>
            <person name="Hensel R."/>
        </authorList>
    </citation>
    <scope>NUCLEOTIDE SEQUENCE [LARGE SCALE GENOMIC DNA]</scope>
    <source>
        <strain evidence="2">ATCC 35583 / DSM 2078 / JCM 9277 / NBRC 100435 / Kra 1</strain>
    </source>
</reference>
<dbReference type="AlphaFoldDB" id="G4RL17"/>
<dbReference type="KEGG" id="ttn:TTX_1638"/>
<sequence>MVEELVEIVRYLESQESYRLIDVIKYRNGRRYIFKVSIRDGEIYIHLISHRGRAYLELWLQSFAVPLAVYDLNKDSLSIPISVVELLKRS</sequence>
<proteinExistence type="predicted"/>
<gene>
    <name evidence="1" type="ordered locus">TTX_1638</name>
</gene>
<keyword evidence="2" id="KW-1185">Reference proteome</keyword>
<dbReference type="HOGENOM" id="CLU_188847_0_0_2"/>
<accession>G4RL17</accession>
<dbReference type="Proteomes" id="UP000002654">
    <property type="component" value="Chromosome"/>
</dbReference>
<dbReference type="STRING" id="768679.TTX_1638"/>
<protein>
    <submittedName>
        <fullName evidence="1">Uncharacterized protein</fullName>
    </submittedName>
</protein>
<evidence type="ECO:0000313" key="1">
    <source>
        <dbReference type="EMBL" id="CCC82262.1"/>
    </source>
</evidence>
<evidence type="ECO:0000313" key="2">
    <source>
        <dbReference type="Proteomes" id="UP000002654"/>
    </source>
</evidence>
<name>G4RL17_THETK</name>
<organism evidence="1 2">
    <name type="scientific">Thermoproteus tenax (strain ATCC 35583 / DSM 2078 / JCM 9277 / NBRC 100435 / Kra 1)</name>
    <dbReference type="NCBI Taxonomy" id="768679"/>
    <lineage>
        <taxon>Archaea</taxon>
        <taxon>Thermoproteota</taxon>
        <taxon>Thermoprotei</taxon>
        <taxon>Thermoproteales</taxon>
        <taxon>Thermoproteaceae</taxon>
        <taxon>Thermoproteus</taxon>
    </lineage>
</organism>
<dbReference type="PATRIC" id="fig|768679.9.peg.1658"/>